<evidence type="ECO:0000313" key="1">
    <source>
        <dbReference type="EMBL" id="OXC80441.1"/>
    </source>
</evidence>
<protein>
    <submittedName>
        <fullName evidence="1">Uncharacterized protein</fullName>
    </submittedName>
</protein>
<sequence length="47" mass="5502">MKFFGIFEDARDSNESGRRFETCRQDRPGWARNVDTIERPAVLIKSV</sequence>
<reference evidence="2" key="1">
    <citation type="submission" date="2017-01" db="EMBL/GenBank/DDBJ databases">
        <title>Genome Analysis of Deinococcus marmoris KOPRI26562.</title>
        <authorList>
            <person name="Kim J.H."/>
            <person name="Oh H.-M."/>
        </authorList>
    </citation>
    <scope>NUCLEOTIDE SEQUENCE [LARGE SCALE GENOMIC DNA]</scope>
    <source>
        <strain evidence="2">PAMC 26633</strain>
    </source>
</reference>
<dbReference type="Proteomes" id="UP000214720">
    <property type="component" value="Unassembled WGS sequence"/>
</dbReference>
<evidence type="ECO:0000313" key="2">
    <source>
        <dbReference type="Proteomes" id="UP000214720"/>
    </source>
</evidence>
<dbReference type="AlphaFoldDB" id="A0A226XAG9"/>
<dbReference type="EMBL" id="MTHB01000014">
    <property type="protein sequence ID" value="OXC80441.1"/>
    <property type="molecule type" value="Genomic_DNA"/>
</dbReference>
<comment type="caution">
    <text evidence="1">The sequence shown here is derived from an EMBL/GenBank/DDBJ whole genome shotgun (WGS) entry which is preliminary data.</text>
</comment>
<organism evidence="1 2">
    <name type="scientific">Caballeronia sordidicola</name>
    <name type="common">Burkholderia sordidicola</name>
    <dbReference type="NCBI Taxonomy" id="196367"/>
    <lineage>
        <taxon>Bacteria</taxon>
        <taxon>Pseudomonadati</taxon>
        <taxon>Pseudomonadota</taxon>
        <taxon>Betaproteobacteria</taxon>
        <taxon>Burkholderiales</taxon>
        <taxon>Burkholderiaceae</taxon>
        <taxon>Caballeronia</taxon>
    </lineage>
</organism>
<name>A0A226XAG9_CABSO</name>
<proteinExistence type="predicted"/>
<accession>A0A226XAG9</accession>
<gene>
    <name evidence="1" type="ORF">BSU04_01495</name>
</gene>